<dbReference type="Proteomes" id="UP001217044">
    <property type="component" value="Chromosome"/>
</dbReference>
<name>A0ABY7V2N8_9DEIO</name>
<sequence length="218" mass="21980">MTSTSNPRRMRTVLMAVLGALILLGTYLYLSPAPDPRTMPGPPTTGQPAPAQPDSQIMSSDMDHTTMSGHTPGSTVGSAASGAAGVQAASPADGGGTLPLTVRDAYVVAVPPGIRETSVFGVLDNTGTEDVILNGAGSSGARSGMLMVTHTDAQGLTGMSMTGTLTVPAGGRLTLSDTGDHVMLTGLTAPIRDGGTLPVTLTDTQGRSLTLTVPVRKP</sequence>
<keyword evidence="2" id="KW-0812">Transmembrane</keyword>
<accession>A0ABY7V2N8</accession>
<dbReference type="PANTHER" id="PTHR36302:SF1">
    <property type="entry name" value="COPPER CHAPERONE PCU(A)C"/>
    <property type="match status" value="1"/>
</dbReference>
<feature type="compositionally biased region" description="Polar residues" evidence="1">
    <location>
        <begin position="55"/>
        <end position="69"/>
    </location>
</feature>
<dbReference type="PANTHER" id="PTHR36302">
    <property type="entry name" value="BLR7088 PROTEIN"/>
    <property type="match status" value="1"/>
</dbReference>
<evidence type="ECO:0000313" key="3">
    <source>
        <dbReference type="EMBL" id="WDA58869.1"/>
    </source>
</evidence>
<dbReference type="Gene3D" id="2.60.40.1890">
    <property type="entry name" value="PCu(A)C copper chaperone"/>
    <property type="match status" value="1"/>
</dbReference>
<dbReference type="RefSeq" id="WP_273989110.1">
    <property type="nucleotide sequence ID" value="NZ_BAABQT010000001.1"/>
</dbReference>
<protein>
    <submittedName>
        <fullName evidence="3">Copper chaperone PCu(A)C</fullName>
    </submittedName>
</protein>
<keyword evidence="4" id="KW-1185">Reference proteome</keyword>
<dbReference type="EMBL" id="CP115165">
    <property type="protein sequence ID" value="WDA58869.1"/>
    <property type="molecule type" value="Genomic_DNA"/>
</dbReference>
<evidence type="ECO:0000256" key="1">
    <source>
        <dbReference type="SAM" id="MobiDB-lite"/>
    </source>
</evidence>
<organism evidence="3 4">
    <name type="scientific">Deinococcus aquaticus</name>
    <dbReference type="NCBI Taxonomy" id="328692"/>
    <lineage>
        <taxon>Bacteria</taxon>
        <taxon>Thermotogati</taxon>
        <taxon>Deinococcota</taxon>
        <taxon>Deinococci</taxon>
        <taxon>Deinococcales</taxon>
        <taxon>Deinococcaceae</taxon>
        <taxon>Deinococcus</taxon>
    </lineage>
</organism>
<gene>
    <name evidence="3" type="ORF">M8445_01225</name>
</gene>
<evidence type="ECO:0000256" key="2">
    <source>
        <dbReference type="SAM" id="Phobius"/>
    </source>
</evidence>
<keyword evidence="2" id="KW-1133">Transmembrane helix</keyword>
<feature type="region of interest" description="Disordered" evidence="1">
    <location>
        <begin position="34"/>
        <end position="95"/>
    </location>
</feature>
<dbReference type="InterPro" id="IPR007410">
    <property type="entry name" value="LpqE-like"/>
</dbReference>
<feature type="compositionally biased region" description="Pro residues" evidence="1">
    <location>
        <begin position="34"/>
        <end position="45"/>
    </location>
</feature>
<evidence type="ECO:0000313" key="4">
    <source>
        <dbReference type="Proteomes" id="UP001217044"/>
    </source>
</evidence>
<feature type="transmembrane region" description="Helical" evidence="2">
    <location>
        <begin position="12"/>
        <end position="30"/>
    </location>
</feature>
<dbReference type="InterPro" id="IPR058248">
    <property type="entry name" value="Lxx211020-like"/>
</dbReference>
<feature type="compositionally biased region" description="Low complexity" evidence="1">
    <location>
        <begin position="71"/>
        <end position="92"/>
    </location>
</feature>
<dbReference type="Pfam" id="PF04314">
    <property type="entry name" value="PCuAC"/>
    <property type="match status" value="1"/>
</dbReference>
<dbReference type="InterPro" id="IPR036182">
    <property type="entry name" value="PCuAC_sf"/>
</dbReference>
<dbReference type="SUPFAM" id="SSF110087">
    <property type="entry name" value="DR1885-like metal-binding protein"/>
    <property type="match status" value="1"/>
</dbReference>
<proteinExistence type="predicted"/>
<reference evidence="3 4" key="1">
    <citation type="submission" date="2022-12" db="EMBL/GenBank/DDBJ databases">
        <title>Genome Sequence of Deinococcus aquaticus Type Strain PB314.</title>
        <authorList>
            <person name="Albert C."/>
            <person name="Hill J."/>
            <person name="Boren L."/>
            <person name="Scholz-Ng S."/>
            <person name="Fatema N."/>
            <person name="Grosso R."/>
            <person name="Soboslay E."/>
            <person name="Tuohy J."/>
        </authorList>
    </citation>
    <scope>NUCLEOTIDE SEQUENCE [LARGE SCALE GENOMIC DNA]</scope>
    <source>
        <strain evidence="3 4">PB-314</strain>
    </source>
</reference>
<keyword evidence="2" id="KW-0472">Membrane</keyword>